<dbReference type="EMBL" id="GISG01181377">
    <property type="protein sequence ID" value="MBA4653935.1"/>
    <property type="molecule type" value="Transcribed_RNA"/>
</dbReference>
<dbReference type="EMBL" id="GISG01181376">
    <property type="protein sequence ID" value="MBA4653934.1"/>
    <property type="molecule type" value="Transcribed_RNA"/>
</dbReference>
<reference evidence="1" key="1">
    <citation type="journal article" date="2013" name="J. Plant Res.">
        <title>Effect of fungi and light on seed germination of three Opuntia species from semiarid lands of central Mexico.</title>
        <authorList>
            <person name="Delgado-Sanchez P."/>
            <person name="Jimenez-Bremont J.F."/>
            <person name="Guerrero-Gonzalez Mde L."/>
            <person name="Flores J."/>
        </authorList>
    </citation>
    <scope>NUCLEOTIDE SEQUENCE</scope>
    <source>
        <tissue evidence="1">Cladode</tissue>
    </source>
</reference>
<reference evidence="1" key="2">
    <citation type="submission" date="2020-07" db="EMBL/GenBank/DDBJ databases">
        <authorList>
            <person name="Vera ALvarez R."/>
            <person name="Arias-Moreno D.M."/>
            <person name="Jimenez-Jacinto V."/>
            <person name="Jimenez-Bremont J.F."/>
            <person name="Swaminathan K."/>
            <person name="Moose S.P."/>
            <person name="Guerrero-Gonzalez M.L."/>
            <person name="Marino-Ramirez L."/>
            <person name="Landsman D."/>
            <person name="Rodriguez-Kessler M."/>
            <person name="Delgado-Sanchez P."/>
        </authorList>
    </citation>
    <scope>NUCLEOTIDE SEQUENCE</scope>
    <source>
        <tissue evidence="1">Cladode</tissue>
    </source>
</reference>
<organism evidence="1">
    <name type="scientific">Opuntia streptacantha</name>
    <name type="common">Prickly pear cactus</name>
    <name type="synonym">Opuntia cardona</name>
    <dbReference type="NCBI Taxonomy" id="393608"/>
    <lineage>
        <taxon>Eukaryota</taxon>
        <taxon>Viridiplantae</taxon>
        <taxon>Streptophyta</taxon>
        <taxon>Embryophyta</taxon>
        <taxon>Tracheophyta</taxon>
        <taxon>Spermatophyta</taxon>
        <taxon>Magnoliopsida</taxon>
        <taxon>eudicotyledons</taxon>
        <taxon>Gunneridae</taxon>
        <taxon>Pentapetalae</taxon>
        <taxon>Caryophyllales</taxon>
        <taxon>Cactineae</taxon>
        <taxon>Cactaceae</taxon>
        <taxon>Opuntioideae</taxon>
        <taxon>Opuntia</taxon>
    </lineage>
</organism>
<proteinExistence type="predicted"/>
<sequence length="110" mass="12449">MFGLNLEQSSKMFGLNPWSMGRVLGSARPVWRRLSWTWTAACMTWIADAAGRAWAGCPPTSSQAATQRAEAMDLGPRKARWCMGWKTTIGSRIRMAQLRWALIWSLMDDQ</sequence>
<dbReference type="AlphaFoldDB" id="A0A7C8ZXM3"/>
<name>A0A7C8ZXM3_OPUST</name>
<evidence type="ECO:0000313" key="1">
    <source>
        <dbReference type="EMBL" id="MBA4653934.1"/>
    </source>
</evidence>
<accession>A0A7C8ZXM3</accession>
<protein>
    <submittedName>
        <fullName evidence="1">Uncharacterized protein</fullName>
    </submittedName>
</protein>